<name>A0A8W8LBG2_MAGGI</name>
<dbReference type="AlphaFoldDB" id="A0A8W8LBG2"/>
<comment type="similarity">
    <text evidence="1">Belongs to the FAM227 family.</text>
</comment>
<reference evidence="3" key="1">
    <citation type="submission" date="2022-08" db="UniProtKB">
        <authorList>
            <consortium name="EnsemblMetazoa"/>
        </authorList>
    </citation>
    <scope>IDENTIFICATION</scope>
    <source>
        <strain evidence="3">05x7-T-G4-1.051#20</strain>
    </source>
</reference>
<feature type="compositionally biased region" description="Low complexity" evidence="2">
    <location>
        <begin position="390"/>
        <end position="399"/>
    </location>
</feature>
<evidence type="ECO:0000256" key="1">
    <source>
        <dbReference type="ARBA" id="ARBA00008666"/>
    </source>
</evidence>
<evidence type="ECO:0000256" key="2">
    <source>
        <dbReference type="SAM" id="MobiDB-lite"/>
    </source>
</evidence>
<feature type="compositionally biased region" description="Basic and acidic residues" evidence="2">
    <location>
        <begin position="439"/>
        <end position="451"/>
    </location>
</feature>
<protein>
    <recommendedName>
        <fullName evidence="5">Protein FAM227A</fullName>
    </recommendedName>
</protein>
<keyword evidence="4" id="KW-1185">Reference proteome</keyword>
<evidence type="ECO:0000313" key="3">
    <source>
        <dbReference type="EnsemblMetazoa" id="G2731.4:cds"/>
    </source>
</evidence>
<sequence length="660" mass="76212">MASINRVGSPMDVCEENYDLNQEVLDNKRKFLENKQRNRSPFFIGTIDEVNKKISKLDRKLQKYTALVVESRTSDYEDTDEIMSVASAKGRDRYEKRERETKELNKFAGYFTMKQTFLPGRSERVKNISKVSMQPSKTTIKKETGKPKFVELYQYPGYDSTELTALPDEIPIVEMLEKAVSAHMQLHKKPDYRPEFEKWFYSEMSQAVCSDIFWYLFLDKFQSSKNSQVKLFNRAAFNYVKLMLYVRNPQYRDVFFKDFPTLVAQSIYAAYCHSFPDSYRQFNEHFKEDLVILVYNWIAGIRPASRCWLSWNFDKLEPPNIKQREEMMNREKNKKPSMSLNFDFLDSLFSSNASQYTSTTSLNQSMSKSSMQSYGGRRGKKLPRNMNRRSSIQSSVSISSKHHLQSPGSSHDGAIIEYVSDSQKPGILGKKPSPSQSQTKDRAVDPRKLRDALTPIRETTYEEDAQQLDTHRGDKTSTVSVALTKAPTKVPGRKMRESHPACAGPDYVRSVFNINGQSPLVAHYMKMKGLQYDAGEDIRIQRTEIQNLPPYPYLSLDVIRESFKKAREIEKQYDSFIEKNLKEQVETMMRNRLADKRHRHLEKLLLSNPKEVKRLTELIILEQEKNLDSDSAEPARGEDSLSAGADAAIEASLLAQQKCS</sequence>
<dbReference type="InterPro" id="IPR029417">
    <property type="entry name" value="FAM227"/>
</dbReference>
<organism evidence="3 4">
    <name type="scientific">Magallana gigas</name>
    <name type="common">Pacific oyster</name>
    <name type="synonym">Crassostrea gigas</name>
    <dbReference type="NCBI Taxonomy" id="29159"/>
    <lineage>
        <taxon>Eukaryota</taxon>
        <taxon>Metazoa</taxon>
        <taxon>Spiralia</taxon>
        <taxon>Lophotrochozoa</taxon>
        <taxon>Mollusca</taxon>
        <taxon>Bivalvia</taxon>
        <taxon>Autobranchia</taxon>
        <taxon>Pteriomorphia</taxon>
        <taxon>Ostreida</taxon>
        <taxon>Ostreoidea</taxon>
        <taxon>Ostreidae</taxon>
        <taxon>Magallana</taxon>
    </lineage>
</organism>
<evidence type="ECO:0000313" key="4">
    <source>
        <dbReference type="Proteomes" id="UP000005408"/>
    </source>
</evidence>
<dbReference type="Pfam" id="PF14922">
    <property type="entry name" value="FWWh"/>
    <property type="match status" value="1"/>
</dbReference>
<feature type="compositionally biased region" description="Polar residues" evidence="2">
    <location>
        <begin position="359"/>
        <end position="373"/>
    </location>
</feature>
<accession>A0A8W8LBG2</accession>
<dbReference type="PANTHER" id="PTHR33560:SF1">
    <property type="entry name" value="PROTEIN FAM227A"/>
    <property type="match status" value="1"/>
</dbReference>
<feature type="region of interest" description="Disordered" evidence="2">
    <location>
        <begin position="359"/>
        <end position="453"/>
    </location>
</feature>
<dbReference type="EnsemblMetazoa" id="G2731.4">
    <property type="protein sequence ID" value="G2731.4:cds"/>
    <property type="gene ID" value="G2731"/>
</dbReference>
<evidence type="ECO:0008006" key="5">
    <source>
        <dbReference type="Google" id="ProtNLM"/>
    </source>
</evidence>
<dbReference type="Proteomes" id="UP000005408">
    <property type="component" value="Unassembled WGS sequence"/>
</dbReference>
<proteinExistence type="inferred from homology"/>
<feature type="compositionally biased region" description="Basic residues" evidence="2">
    <location>
        <begin position="377"/>
        <end position="387"/>
    </location>
</feature>
<dbReference type="PANTHER" id="PTHR33560">
    <property type="entry name" value="PROTEIN FAM227B"/>
    <property type="match status" value="1"/>
</dbReference>